<sequence length="537" mass="58837">MNLAHNEVNIQYRYGSQFRVRSVVLITWEGVKDPLLPETEGNTFQLALIIGDSMTFAHFIYSKLNYNTNAIAGFSTGESSYSLPDSATHDAILLSEKSDIGIPGEWLFRIDGIQIYLCGAGFKGLECIESCAPSQWFNDCSKSCHCDGGDSCDQENGRCPNGKCSPGWTGEPICDEDQDECEMGIDNCPNEQPDCLNTPGSFLCLCFEYDEAKQKCKNSKPAPPSAPIPVDVIPMHPTFTRKPSPPKVTSSPRNRFKSTTHAPKTTFEMTTTAFVSTSTRHLFVTTTTMTTTPSACSKCDQNAKCTNGICTCFNGFTGDGFRCYDVDECQIPEAVCGNHSICSNTIGSYECTCHGGYRFEDGKCQDVDECRESPKICGDPNKGTRCVNKIGSFECLCKDGYEGDPSSECKDINECTNVDACGPNSQCTNTEGGYECECQPGFERIAEGAHCTDRDECAVEPCHPAATCSNTRGSYKCECIDGFVGDGKTCHETILYPISNDSIVIPRSWDSNTAIPLSKEITVFGKNIQRFTYQQME</sequence>
<dbReference type="SMART" id="SM00181">
    <property type="entry name" value="EGF"/>
    <property type="match status" value="6"/>
</dbReference>
<dbReference type="Pfam" id="PF06119">
    <property type="entry name" value="NIDO"/>
    <property type="match status" value="1"/>
</dbReference>
<feature type="domain" description="NIDO" evidence="8">
    <location>
        <begin position="1"/>
        <end position="113"/>
    </location>
</feature>
<dbReference type="InterPro" id="IPR050751">
    <property type="entry name" value="ECM_structural_protein"/>
</dbReference>
<dbReference type="InterPro" id="IPR018097">
    <property type="entry name" value="EGF_Ca-bd_CS"/>
</dbReference>
<evidence type="ECO:0000256" key="3">
    <source>
        <dbReference type="ARBA" id="ARBA00022737"/>
    </source>
</evidence>
<feature type="domain" description="EGF-like" evidence="7">
    <location>
        <begin position="325"/>
        <end position="365"/>
    </location>
</feature>
<dbReference type="Gene3D" id="2.170.300.10">
    <property type="entry name" value="Tie2 ligand-binding domain superfamily"/>
    <property type="match status" value="1"/>
</dbReference>
<evidence type="ECO:0000259" key="8">
    <source>
        <dbReference type="PROSITE" id="PS51220"/>
    </source>
</evidence>
<dbReference type="Proteomes" id="UP000095282">
    <property type="component" value="Unplaced"/>
</dbReference>
<dbReference type="FunFam" id="2.10.25.10:FF:000002">
    <property type="entry name" value="Latent-transforming growth factor beta-binding protein 3"/>
    <property type="match status" value="1"/>
</dbReference>
<dbReference type="InterPro" id="IPR001881">
    <property type="entry name" value="EGF-like_Ca-bd_dom"/>
</dbReference>
<keyword evidence="4" id="KW-1015">Disulfide bond</keyword>
<dbReference type="SMART" id="SM00539">
    <property type="entry name" value="NIDO"/>
    <property type="match status" value="1"/>
</dbReference>
<evidence type="ECO:0000256" key="6">
    <source>
        <dbReference type="SAM" id="MobiDB-lite"/>
    </source>
</evidence>
<dbReference type="PROSITE" id="PS51220">
    <property type="entry name" value="NIDO"/>
    <property type="match status" value="1"/>
</dbReference>
<evidence type="ECO:0000313" key="9">
    <source>
        <dbReference type="Proteomes" id="UP000095282"/>
    </source>
</evidence>
<feature type="domain" description="EGF-like" evidence="7">
    <location>
        <begin position="453"/>
        <end position="491"/>
    </location>
</feature>
<feature type="region of interest" description="Disordered" evidence="6">
    <location>
        <begin position="238"/>
        <end position="259"/>
    </location>
</feature>
<dbReference type="Gene3D" id="2.10.25.10">
    <property type="entry name" value="Laminin"/>
    <property type="match status" value="6"/>
</dbReference>
<dbReference type="PROSITE" id="PS01187">
    <property type="entry name" value="EGF_CA"/>
    <property type="match status" value="3"/>
</dbReference>
<dbReference type="InterPro" id="IPR003886">
    <property type="entry name" value="NIDO_dom"/>
</dbReference>
<keyword evidence="9" id="KW-1185">Reference proteome</keyword>
<evidence type="ECO:0000256" key="2">
    <source>
        <dbReference type="ARBA" id="ARBA00022729"/>
    </source>
</evidence>
<protein>
    <submittedName>
        <fullName evidence="10">Nidogen</fullName>
    </submittedName>
</protein>
<organism evidence="9 10">
    <name type="scientific">Caenorhabditis tropicalis</name>
    <dbReference type="NCBI Taxonomy" id="1561998"/>
    <lineage>
        <taxon>Eukaryota</taxon>
        <taxon>Metazoa</taxon>
        <taxon>Ecdysozoa</taxon>
        <taxon>Nematoda</taxon>
        <taxon>Chromadorea</taxon>
        <taxon>Rhabditida</taxon>
        <taxon>Rhabditina</taxon>
        <taxon>Rhabditomorpha</taxon>
        <taxon>Rhabditoidea</taxon>
        <taxon>Rhabditidae</taxon>
        <taxon>Peloderinae</taxon>
        <taxon>Caenorhabditis</taxon>
    </lineage>
</organism>
<dbReference type="Pfam" id="PF12947">
    <property type="entry name" value="EGF_3"/>
    <property type="match status" value="1"/>
</dbReference>
<evidence type="ECO:0000256" key="1">
    <source>
        <dbReference type="ARBA" id="ARBA00022536"/>
    </source>
</evidence>
<keyword evidence="1 5" id="KW-0245">EGF-like domain</keyword>
<dbReference type="SUPFAM" id="SSF57184">
    <property type="entry name" value="Growth factor receptor domain"/>
    <property type="match status" value="1"/>
</dbReference>
<reference evidence="10" key="1">
    <citation type="submission" date="2016-11" db="UniProtKB">
        <authorList>
            <consortium name="WormBaseParasite"/>
        </authorList>
    </citation>
    <scope>IDENTIFICATION</scope>
</reference>
<dbReference type="InterPro" id="IPR000742">
    <property type="entry name" value="EGF"/>
</dbReference>
<dbReference type="GO" id="GO:0071944">
    <property type="term" value="C:cell periphery"/>
    <property type="evidence" value="ECO:0007669"/>
    <property type="project" value="UniProtKB-ARBA"/>
</dbReference>
<dbReference type="PROSITE" id="PS01186">
    <property type="entry name" value="EGF_2"/>
    <property type="match status" value="4"/>
</dbReference>
<dbReference type="SUPFAM" id="SSF57196">
    <property type="entry name" value="EGF/Laminin"/>
    <property type="match status" value="1"/>
</dbReference>
<dbReference type="InterPro" id="IPR024731">
    <property type="entry name" value="NELL2-like_EGF"/>
</dbReference>
<dbReference type="PROSITE" id="PS50026">
    <property type="entry name" value="EGF_3"/>
    <property type="match status" value="4"/>
</dbReference>
<keyword evidence="2" id="KW-0732">Signal</keyword>
<accession>A0A1I7TEP9</accession>
<dbReference type="AlphaFoldDB" id="A0A1I7TEP9"/>
<dbReference type="SMART" id="SM00179">
    <property type="entry name" value="EGF_CA"/>
    <property type="match status" value="5"/>
</dbReference>
<name>A0A1I7TEP9_9PELO</name>
<dbReference type="InterPro" id="IPR000152">
    <property type="entry name" value="EGF-type_Asp/Asn_hydroxyl_site"/>
</dbReference>
<evidence type="ECO:0000313" key="10">
    <source>
        <dbReference type="WBParaSite" id="Csp11.Scaffold593.g5209.t1"/>
    </source>
</evidence>
<proteinExistence type="predicted"/>
<evidence type="ECO:0000256" key="5">
    <source>
        <dbReference type="PROSITE-ProRule" id="PRU00076"/>
    </source>
</evidence>
<feature type="domain" description="EGF-like" evidence="7">
    <location>
        <begin position="411"/>
        <end position="452"/>
    </location>
</feature>
<feature type="compositionally biased region" description="Polar residues" evidence="6">
    <location>
        <begin position="247"/>
        <end position="259"/>
    </location>
</feature>
<dbReference type="InterPro" id="IPR009030">
    <property type="entry name" value="Growth_fac_rcpt_cys_sf"/>
</dbReference>
<comment type="caution">
    <text evidence="5">Lacks conserved residue(s) required for the propagation of feature annotation.</text>
</comment>
<dbReference type="GO" id="GO:0005509">
    <property type="term" value="F:calcium ion binding"/>
    <property type="evidence" value="ECO:0007669"/>
    <property type="project" value="InterPro"/>
</dbReference>
<dbReference type="WBParaSite" id="Csp11.Scaffold593.g5209.t1">
    <property type="protein sequence ID" value="Csp11.Scaffold593.g5209.t1"/>
    <property type="gene ID" value="Csp11.Scaffold593.g5209"/>
</dbReference>
<feature type="domain" description="EGF-like" evidence="7">
    <location>
        <begin position="366"/>
        <end position="410"/>
    </location>
</feature>
<dbReference type="GO" id="GO:0007160">
    <property type="term" value="P:cell-matrix adhesion"/>
    <property type="evidence" value="ECO:0007669"/>
    <property type="project" value="InterPro"/>
</dbReference>
<dbReference type="PROSITE" id="PS00010">
    <property type="entry name" value="ASX_HYDROXYL"/>
    <property type="match status" value="4"/>
</dbReference>
<dbReference type="CDD" id="cd00054">
    <property type="entry name" value="EGF_CA"/>
    <property type="match status" value="4"/>
</dbReference>
<keyword evidence="3" id="KW-0677">Repeat</keyword>
<dbReference type="InterPro" id="IPR049883">
    <property type="entry name" value="NOTCH1_EGF-like"/>
</dbReference>
<dbReference type="Pfam" id="PF07645">
    <property type="entry name" value="EGF_CA"/>
    <property type="match status" value="4"/>
</dbReference>
<dbReference type="PANTHER" id="PTHR24034:SF209">
    <property type="entry name" value="EGF-LIKE DOMAIN-CONTAINING PROTEIN"/>
    <property type="match status" value="1"/>
</dbReference>
<dbReference type="eggNOG" id="KOG4291">
    <property type="taxonomic scope" value="Eukaryota"/>
</dbReference>
<evidence type="ECO:0000256" key="4">
    <source>
        <dbReference type="ARBA" id="ARBA00023157"/>
    </source>
</evidence>
<dbReference type="PANTHER" id="PTHR24034">
    <property type="entry name" value="EGF-LIKE DOMAIN-CONTAINING PROTEIN"/>
    <property type="match status" value="1"/>
</dbReference>
<evidence type="ECO:0000259" key="7">
    <source>
        <dbReference type="PROSITE" id="PS50026"/>
    </source>
</evidence>
<dbReference type="FunFam" id="2.10.25.10:FF:000038">
    <property type="entry name" value="Fibrillin 2"/>
    <property type="match status" value="2"/>
</dbReference>
<dbReference type="STRING" id="1561998.A0A1I7TEP9"/>